<dbReference type="GO" id="GO:0009279">
    <property type="term" value="C:cell outer membrane"/>
    <property type="evidence" value="ECO:0007669"/>
    <property type="project" value="UniProtKB-SubCell"/>
</dbReference>
<keyword evidence="8" id="KW-0408">Iron</keyword>
<evidence type="ECO:0000256" key="4">
    <source>
        <dbReference type="ARBA" id="ARBA00022452"/>
    </source>
</evidence>
<dbReference type="EMBL" id="FOFG01000011">
    <property type="protein sequence ID" value="SER11392.1"/>
    <property type="molecule type" value="Genomic_DNA"/>
</dbReference>
<dbReference type="Proteomes" id="UP000199647">
    <property type="component" value="Unassembled WGS sequence"/>
</dbReference>
<evidence type="ECO:0000256" key="1">
    <source>
        <dbReference type="ARBA" id="ARBA00004571"/>
    </source>
</evidence>
<evidence type="ECO:0000256" key="5">
    <source>
        <dbReference type="ARBA" id="ARBA00022496"/>
    </source>
</evidence>
<dbReference type="InterPro" id="IPR012910">
    <property type="entry name" value="Plug_dom"/>
</dbReference>
<dbReference type="AlphaFoldDB" id="A0A1H9LIQ7"/>
<evidence type="ECO:0000313" key="18">
    <source>
        <dbReference type="EMBL" id="SER11392.1"/>
    </source>
</evidence>
<keyword evidence="13 14" id="KW-0998">Cell outer membrane</keyword>
<proteinExistence type="inferred from homology"/>
<dbReference type="RefSeq" id="WP_092497830.1">
    <property type="nucleotide sequence ID" value="NZ_FOFG01000011.1"/>
</dbReference>
<dbReference type="PANTHER" id="PTHR32552">
    <property type="entry name" value="FERRICHROME IRON RECEPTOR-RELATED"/>
    <property type="match status" value="1"/>
</dbReference>
<keyword evidence="19" id="KW-1185">Reference proteome</keyword>
<feature type="domain" description="TonB-dependent receptor plug" evidence="17">
    <location>
        <begin position="91"/>
        <end position="193"/>
    </location>
</feature>
<dbReference type="Pfam" id="PF00593">
    <property type="entry name" value="TonB_dep_Rec_b-barrel"/>
    <property type="match status" value="1"/>
</dbReference>
<dbReference type="GO" id="GO:0015891">
    <property type="term" value="P:siderophore transport"/>
    <property type="evidence" value="ECO:0007669"/>
    <property type="project" value="InterPro"/>
</dbReference>
<evidence type="ECO:0000256" key="2">
    <source>
        <dbReference type="ARBA" id="ARBA00009810"/>
    </source>
</evidence>
<dbReference type="InterPro" id="IPR037066">
    <property type="entry name" value="Plug_dom_sf"/>
</dbReference>
<dbReference type="InterPro" id="IPR010105">
    <property type="entry name" value="TonB_sidphr_rcpt"/>
</dbReference>
<evidence type="ECO:0000256" key="10">
    <source>
        <dbReference type="ARBA" id="ARBA00023077"/>
    </source>
</evidence>
<reference evidence="18 19" key="1">
    <citation type="submission" date="2016-10" db="EMBL/GenBank/DDBJ databases">
        <authorList>
            <person name="de Groot N.N."/>
        </authorList>
    </citation>
    <scope>NUCLEOTIDE SEQUENCE [LARGE SCALE GENOMIC DNA]</scope>
    <source>
        <strain evidence="18 19">A52C2</strain>
    </source>
</reference>
<evidence type="ECO:0000259" key="16">
    <source>
        <dbReference type="Pfam" id="PF00593"/>
    </source>
</evidence>
<evidence type="ECO:0000256" key="13">
    <source>
        <dbReference type="ARBA" id="ARBA00023237"/>
    </source>
</evidence>
<dbReference type="PROSITE" id="PS52016">
    <property type="entry name" value="TONB_DEPENDENT_REC_3"/>
    <property type="match status" value="1"/>
</dbReference>
<keyword evidence="9" id="KW-0406">Ion transport</keyword>
<protein>
    <submittedName>
        <fullName evidence="18">Iron complex outermembrane recepter protein</fullName>
    </submittedName>
</protein>
<dbReference type="Gene3D" id="2.170.130.10">
    <property type="entry name" value="TonB-dependent receptor, plug domain"/>
    <property type="match status" value="1"/>
</dbReference>
<evidence type="ECO:0000313" key="19">
    <source>
        <dbReference type="Proteomes" id="UP000199647"/>
    </source>
</evidence>
<keyword evidence="5" id="KW-0410">Iron transport</keyword>
<dbReference type="NCBIfam" id="TIGR01783">
    <property type="entry name" value="TonB-siderophor"/>
    <property type="match status" value="1"/>
</dbReference>
<name>A0A1H9LIQ7_9HYPH</name>
<evidence type="ECO:0000256" key="12">
    <source>
        <dbReference type="ARBA" id="ARBA00023170"/>
    </source>
</evidence>
<accession>A0A1H9LIQ7</accession>
<evidence type="ECO:0000259" key="17">
    <source>
        <dbReference type="Pfam" id="PF07715"/>
    </source>
</evidence>
<dbReference type="GO" id="GO:0038023">
    <property type="term" value="F:signaling receptor activity"/>
    <property type="evidence" value="ECO:0007669"/>
    <property type="project" value="InterPro"/>
</dbReference>
<keyword evidence="10 15" id="KW-0798">TonB box</keyword>
<organism evidence="18 19">
    <name type="scientific">Faunimonas pinastri</name>
    <dbReference type="NCBI Taxonomy" id="1855383"/>
    <lineage>
        <taxon>Bacteria</taxon>
        <taxon>Pseudomonadati</taxon>
        <taxon>Pseudomonadota</taxon>
        <taxon>Alphaproteobacteria</taxon>
        <taxon>Hyphomicrobiales</taxon>
        <taxon>Afifellaceae</taxon>
        <taxon>Faunimonas</taxon>
    </lineage>
</organism>
<evidence type="ECO:0000256" key="9">
    <source>
        <dbReference type="ARBA" id="ARBA00023065"/>
    </source>
</evidence>
<evidence type="ECO:0000256" key="8">
    <source>
        <dbReference type="ARBA" id="ARBA00023004"/>
    </source>
</evidence>
<evidence type="ECO:0000256" key="11">
    <source>
        <dbReference type="ARBA" id="ARBA00023136"/>
    </source>
</evidence>
<gene>
    <name evidence="18" type="ORF">SAMN05216548_111111</name>
</gene>
<keyword evidence="3 14" id="KW-0813">Transport</keyword>
<keyword evidence="7" id="KW-0732">Signal</keyword>
<dbReference type="PANTHER" id="PTHR32552:SF68">
    <property type="entry name" value="FERRICHROME OUTER MEMBRANE TRANSPORTER_PHAGE RECEPTOR"/>
    <property type="match status" value="1"/>
</dbReference>
<dbReference type="InterPro" id="IPR036942">
    <property type="entry name" value="Beta-barrel_TonB_sf"/>
</dbReference>
<evidence type="ECO:0000256" key="14">
    <source>
        <dbReference type="PROSITE-ProRule" id="PRU01360"/>
    </source>
</evidence>
<keyword evidence="6 14" id="KW-0812">Transmembrane</keyword>
<evidence type="ECO:0000256" key="15">
    <source>
        <dbReference type="RuleBase" id="RU003357"/>
    </source>
</evidence>
<comment type="similarity">
    <text evidence="2 14 15">Belongs to the TonB-dependent receptor family.</text>
</comment>
<feature type="domain" description="TonB-dependent receptor-like beta-barrel" evidence="16">
    <location>
        <begin position="266"/>
        <end position="692"/>
    </location>
</feature>
<keyword evidence="12" id="KW-0675">Receptor</keyword>
<dbReference type="OrthoDB" id="9760494at2"/>
<dbReference type="InterPro" id="IPR000531">
    <property type="entry name" value="Beta-barrel_TonB"/>
</dbReference>
<keyword evidence="4 14" id="KW-1134">Transmembrane beta strand</keyword>
<dbReference type="GO" id="GO:0015344">
    <property type="term" value="F:siderophore uptake transmembrane transporter activity"/>
    <property type="evidence" value="ECO:0007669"/>
    <property type="project" value="TreeGrafter"/>
</dbReference>
<evidence type="ECO:0000256" key="3">
    <source>
        <dbReference type="ARBA" id="ARBA00022448"/>
    </source>
</evidence>
<keyword evidence="11 14" id="KW-0472">Membrane</keyword>
<dbReference type="Pfam" id="PF07715">
    <property type="entry name" value="Plug"/>
    <property type="match status" value="1"/>
</dbReference>
<dbReference type="CDD" id="cd01347">
    <property type="entry name" value="ligand_gated_channel"/>
    <property type="match status" value="1"/>
</dbReference>
<dbReference type="STRING" id="1855383.SAMN05216548_111111"/>
<comment type="subcellular location">
    <subcellularLocation>
        <location evidence="1 14">Cell outer membrane</location>
        <topology evidence="1 14">Multi-pass membrane protein</topology>
    </subcellularLocation>
</comment>
<evidence type="ECO:0000256" key="7">
    <source>
        <dbReference type="ARBA" id="ARBA00022729"/>
    </source>
</evidence>
<dbReference type="Gene3D" id="2.40.170.20">
    <property type="entry name" value="TonB-dependent receptor, beta-barrel domain"/>
    <property type="match status" value="1"/>
</dbReference>
<dbReference type="SUPFAM" id="SSF56935">
    <property type="entry name" value="Porins"/>
    <property type="match status" value="1"/>
</dbReference>
<sequence length="724" mass="79835">MVRQKQVAEGGRDGSVERALSGTRKRTLMFLLCGTALVLPAHSFAQDAAAAGDTIQLDTVEVQGRGESAVGPDATIVARSTSTGSKTDTPLQDLSSAVSVVTEKEMQTRAVNDTQEALSYTAGVSTDEYGSDDRYDWVRIRGFYETGIGIYRDGLPRRSNGYTEGKIEPYGLQRYEILKGSTSTLFGLNAPGGLVNAITKRPRSEKFGEVYTTLGDGHVETGTDFGGPLDADAKWSYRMTAKWQDADRNADHTQDDHFYVAPAVTWRPNDTTSLTVLGDYNKRKSDSGHAIPLGSGIDPDAFLGEPDFDKFNSTEKSIGYLFEHDFENGLKFRQNARYTDLEVSLESVYGASADEAAGRYAYAVDGHTRQFSIDSQLEYSASFGRFDSRTLLGTDYTHLKTHEFRQYGTAAGIDIYNPVYCGRSCVDLTTGSNWDNKQDANGVYLQEELTLDKRWILTLGGRFDWIHTETDFSDTGIGYDANDDAFTKRIGLTYKAFDNLSLYGNYSESFQPIDADRTSLVGKPEPQEGKQYEIGAKFRPGDLNALFTVALFDLTQTNVPYNVSVTEQSQVGEINVKGLELEGKFGLTDRINLTAAYSYLDAEIVHDGVGTTEGNRPQLVPKHMASLWTDYTIPGDGGRRGDLTFGIGARYVGNTFSDNENTVKVDGHTVVDAALCYQVTKKASLAVNATNLFDKEYISSVDTYSNNAYYGDRRTVKATFKYTW</sequence>
<dbReference type="InterPro" id="IPR039426">
    <property type="entry name" value="TonB-dep_rcpt-like"/>
</dbReference>
<evidence type="ECO:0000256" key="6">
    <source>
        <dbReference type="ARBA" id="ARBA00022692"/>
    </source>
</evidence>